<dbReference type="InterPro" id="IPR003591">
    <property type="entry name" value="Leu-rich_rpt_typical-subtyp"/>
</dbReference>
<dbReference type="InterPro" id="IPR050328">
    <property type="entry name" value="Dev_Immune_Receptor"/>
</dbReference>
<evidence type="ECO:0000256" key="2">
    <source>
        <dbReference type="ARBA" id="ARBA00022729"/>
    </source>
</evidence>
<dbReference type="Pfam" id="PF13306">
    <property type="entry name" value="LRR_5"/>
    <property type="match status" value="1"/>
</dbReference>
<dbReference type="PANTHER" id="PTHR24373:SF398">
    <property type="entry name" value="LEUCINE-RICH REPEAT-CONTAINING G-PROTEIN COUPLED RECEPTOR 6"/>
    <property type="match status" value="1"/>
</dbReference>
<evidence type="ECO:0000256" key="1">
    <source>
        <dbReference type="ARBA" id="ARBA00022614"/>
    </source>
</evidence>
<dbReference type="Proteomes" id="UP000230750">
    <property type="component" value="Unassembled WGS sequence"/>
</dbReference>
<dbReference type="AlphaFoldDB" id="A0A2G8JXM7"/>
<dbReference type="Pfam" id="PF13855">
    <property type="entry name" value="LRR_8"/>
    <property type="match status" value="1"/>
</dbReference>
<protein>
    <submittedName>
        <fullName evidence="5">Uncharacterized protein</fullName>
    </submittedName>
</protein>
<dbReference type="SUPFAM" id="SSF52058">
    <property type="entry name" value="L domain-like"/>
    <property type="match status" value="1"/>
</dbReference>
<organism evidence="5 6">
    <name type="scientific">Stichopus japonicus</name>
    <name type="common">Sea cucumber</name>
    <dbReference type="NCBI Taxonomy" id="307972"/>
    <lineage>
        <taxon>Eukaryota</taxon>
        <taxon>Metazoa</taxon>
        <taxon>Echinodermata</taxon>
        <taxon>Eleutherozoa</taxon>
        <taxon>Echinozoa</taxon>
        <taxon>Holothuroidea</taxon>
        <taxon>Aspidochirotacea</taxon>
        <taxon>Aspidochirotida</taxon>
        <taxon>Stichopodidae</taxon>
        <taxon>Apostichopus</taxon>
    </lineage>
</organism>
<evidence type="ECO:0000313" key="5">
    <source>
        <dbReference type="EMBL" id="PIK40507.1"/>
    </source>
</evidence>
<dbReference type="InterPro" id="IPR026906">
    <property type="entry name" value="LRR_5"/>
</dbReference>
<feature type="chain" id="PRO_5013593890" evidence="4">
    <location>
        <begin position="19"/>
        <end position="349"/>
    </location>
</feature>
<evidence type="ECO:0000256" key="3">
    <source>
        <dbReference type="ARBA" id="ARBA00022737"/>
    </source>
</evidence>
<dbReference type="OrthoDB" id="676979at2759"/>
<dbReference type="GO" id="GO:0031012">
    <property type="term" value="C:extracellular matrix"/>
    <property type="evidence" value="ECO:0007669"/>
    <property type="project" value="TreeGrafter"/>
</dbReference>
<dbReference type="InterPro" id="IPR001611">
    <property type="entry name" value="Leu-rich_rpt"/>
</dbReference>
<dbReference type="Gene3D" id="3.80.10.10">
    <property type="entry name" value="Ribonuclease Inhibitor"/>
    <property type="match status" value="2"/>
</dbReference>
<dbReference type="InterPro" id="IPR032675">
    <property type="entry name" value="LRR_dom_sf"/>
</dbReference>
<comment type="caution">
    <text evidence="5">The sequence shown here is derived from an EMBL/GenBank/DDBJ whole genome shotgun (WGS) entry which is preliminary data.</text>
</comment>
<proteinExistence type="predicted"/>
<reference evidence="5 6" key="1">
    <citation type="journal article" date="2017" name="PLoS Biol.">
        <title>The sea cucumber genome provides insights into morphological evolution and visceral regeneration.</title>
        <authorList>
            <person name="Zhang X."/>
            <person name="Sun L."/>
            <person name="Yuan J."/>
            <person name="Sun Y."/>
            <person name="Gao Y."/>
            <person name="Zhang L."/>
            <person name="Li S."/>
            <person name="Dai H."/>
            <person name="Hamel J.F."/>
            <person name="Liu C."/>
            <person name="Yu Y."/>
            <person name="Liu S."/>
            <person name="Lin W."/>
            <person name="Guo K."/>
            <person name="Jin S."/>
            <person name="Xu P."/>
            <person name="Storey K.B."/>
            <person name="Huan P."/>
            <person name="Zhang T."/>
            <person name="Zhou Y."/>
            <person name="Zhang J."/>
            <person name="Lin C."/>
            <person name="Li X."/>
            <person name="Xing L."/>
            <person name="Huo D."/>
            <person name="Sun M."/>
            <person name="Wang L."/>
            <person name="Mercier A."/>
            <person name="Li F."/>
            <person name="Yang H."/>
            <person name="Xiang J."/>
        </authorList>
    </citation>
    <scope>NUCLEOTIDE SEQUENCE [LARGE SCALE GENOMIC DNA]</scope>
    <source>
        <strain evidence="5">Shaxun</strain>
        <tissue evidence="5">Muscle</tissue>
    </source>
</reference>
<sequence length="349" mass="38475">MMLSIPSLVLDLAVIILGDTDLKLTRQLSSDCDIRSPTPSQFRLSYNRVRRTLHDNELTTLSKSMFAENVSLEHLDLCDNNIARPTADFFPETNRLMLVSNNIAFIPEGMFQSLKNLSKITFYGNNLSSLPAGLFETINLTFSLDLSNNSLSVIPRGLFSAYGGNHGLLILQLQRNMLTCLWNDTFQGLGSLAYLILNRNLIHSIAERAFLGTHLKCLYLVANNISNVHYNSFALENMDIHLYKNNILNISQKALNGVGNGSTLYMNCNQLGRLPLSTNGNIICVNDETFPSLKLTSTFTLLASSFEKQGFECQDIGKGRSECGPCPTGTLGGEFGKKCKGCPKGAVNI</sequence>
<accession>A0A2G8JXM7</accession>
<keyword evidence="2 4" id="KW-0732">Signal</keyword>
<dbReference type="SMART" id="SM00369">
    <property type="entry name" value="LRR_TYP"/>
    <property type="match status" value="6"/>
</dbReference>
<dbReference type="STRING" id="307972.A0A2G8JXM7"/>
<evidence type="ECO:0000313" key="6">
    <source>
        <dbReference type="Proteomes" id="UP000230750"/>
    </source>
</evidence>
<keyword evidence="6" id="KW-1185">Reference proteome</keyword>
<keyword evidence="1" id="KW-0433">Leucine-rich repeat</keyword>
<dbReference type="GO" id="GO:0005615">
    <property type="term" value="C:extracellular space"/>
    <property type="evidence" value="ECO:0007669"/>
    <property type="project" value="TreeGrafter"/>
</dbReference>
<feature type="signal peptide" evidence="4">
    <location>
        <begin position="1"/>
        <end position="18"/>
    </location>
</feature>
<evidence type="ECO:0000256" key="4">
    <source>
        <dbReference type="SAM" id="SignalP"/>
    </source>
</evidence>
<dbReference type="EMBL" id="MRZV01001114">
    <property type="protein sequence ID" value="PIK40507.1"/>
    <property type="molecule type" value="Genomic_DNA"/>
</dbReference>
<name>A0A2G8JXM7_STIJA</name>
<dbReference type="PANTHER" id="PTHR24373">
    <property type="entry name" value="SLIT RELATED LEUCINE-RICH REPEAT NEURONAL PROTEIN"/>
    <property type="match status" value="1"/>
</dbReference>
<gene>
    <name evidence="5" type="ORF">BSL78_22646</name>
</gene>
<keyword evidence="3" id="KW-0677">Repeat</keyword>